<dbReference type="Proteomes" id="UP000521943">
    <property type="component" value="Unassembled WGS sequence"/>
</dbReference>
<feature type="compositionally biased region" description="Pro residues" evidence="2">
    <location>
        <begin position="137"/>
        <end position="146"/>
    </location>
</feature>
<dbReference type="OrthoDB" id="3270471at2759"/>
<feature type="region of interest" description="Disordered" evidence="2">
    <location>
        <begin position="313"/>
        <end position="352"/>
    </location>
</feature>
<proteinExistence type="predicted"/>
<protein>
    <submittedName>
        <fullName evidence="3">Uncharacterized protein</fullName>
    </submittedName>
</protein>
<keyword evidence="1" id="KW-0175">Coiled coil</keyword>
<feature type="region of interest" description="Disordered" evidence="2">
    <location>
        <begin position="100"/>
        <end position="236"/>
    </location>
</feature>
<feature type="region of interest" description="Disordered" evidence="2">
    <location>
        <begin position="15"/>
        <end position="39"/>
    </location>
</feature>
<dbReference type="AlphaFoldDB" id="A0A8H6HT80"/>
<evidence type="ECO:0000313" key="4">
    <source>
        <dbReference type="Proteomes" id="UP000521943"/>
    </source>
</evidence>
<organism evidence="3 4">
    <name type="scientific">Ephemerocybe angulata</name>
    <dbReference type="NCBI Taxonomy" id="980116"/>
    <lineage>
        <taxon>Eukaryota</taxon>
        <taxon>Fungi</taxon>
        <taxon>Dikarya</taxon>
        <taxon>Basidiomycota</taxon>
        <taxon>Agaricomycotina</taxon>
        <taxon>Agaricomycetes</taxon>
        <taxon>Agaricomycetidae</taxon>
        <taxon>Agaricales</taxon>
        <taxon>Agaricineae</taxon>
        <taxon>Psathyrellaceae</taxon>
        <taxon>Ephemerocybe</taxon>
    </lineage>
</organism>
<evidence type="ECO:0000313" key="3">
    <source>
        <dbReference type="EMBL" id="KAF6752773.1"/>
    </source>
</evidence>
<name>A0A8H6HT80_9AGAR</name>
<keyword evidence="4" id="KW-1185">Reference proteome</keyword>
<reference evidence="3 4" key="1">
    <citation type="submission" date="2020-07" db="EMBL/GenBank/DDBJ databases">
        <title>Comparative genomics of pyrophilous fungi reveals a link between fire events and developmental genes.</title>
        <authorList>
            <consortium name="DOE Joint Genome Institute"/>
            <person name="Steindorff A.S."/>
            <person name="Carver A."/>
            <person name="Calhoun S."/>
            <person name="Stillman K."/>
            <person name="Liu H."/>
            <person name="Lipzen A."/>
            <person name="Pangilinan J."/>
            <person name="Labutti K."/>
            <person name="Bruns T.D."/>
            <person name="Grigoriev I.V."/>
        </authorList>
    </citation>
    <scope>NUCLEOTIDE SEQUENCE [LARGE SCALE GENOMIC DNA]</scope>
    <source>
        <strain evidence="3 4">CBS 144469</strain>
    </source>
</reference>
<evidence type="ECO:0000256" key="1">
    <source>
        <dbReference type="SAM" id="Coils"/>
    </source>
</evidence>
<feature type="compositionally biased region" description="Basic and acidic residues" evidence="2">
    <location>
        <begin position="313"/>
        <end position="328"/>
    </location>
</feature>
<dbReference type="EMBL" id="JACGCI010000042">
    <property type="protein sequence ID" value="KAF6752773.1"/>
    <property type="molecule type" value="Genomic_DNA"/>
</dbReference>
<feature type="coiled-coil region" evidence="1">
    <location>
        <begin position="471"/>
        <end position="518"/>
    </location>
</feature>
<comment type="caution">
    <text evidence="3">The sequence shown here is derived from an EMBL/GenBank/DDBJ whole genome shotgun (WGS) entry which is preliminary data.</text>
</comment>
<accession>A0A8H6HT80</accession>
<feature type="region of interest" description="Disordered" evidence="2">
    <location>
        <begin position="403"/>
        <end position="436"/>
    </location>
</feature>
<gene>
    <name evidence="3" type="ORF">DFP72DRAFT_440267</name>
</gene>
<feature type="compositionally biased region" description="Low complexity" evidence="2">
    <location>
        <begin position="220"/>
        <end position="229"/>
    </location>
</feature>
<sequence length="560" mass="61598">MDSWDISSFTQIGFSEPDVQPQATWHTQQATNTPLAVPSPYPSTDVYDPFFDTPPTLFSSSYTSTHNTFPNHTQEQSNRYQYDNSHSGISSTIAVNSGLDYHRTSNGTSTPTSLFPARGEPYTHRNYNLPALDTPISPAPTSPVAPPRQTEIPAPNSKARPSKPAKGKENNPEPESSNEPTKRKPGRPKGAGTRSGAANRRAKGTSDDEVEKLTPDQKKAAALKLPAVKPEAKKADEGVRIGSLGDDQKVQIVKYVTQPEVWAKFRLAQSNVWTKLSQEVLTPAGAFTPEKIKNFYDEAFKKYKAAKALDNAYKKPEHTGGGDGDADRAFPSSGADGDAESGGEDVKKRKRGPKTELGYSVALLEAFKETKIYELFDAVAGNDDTVVRSNNISSRTALSDIDLSDAEDVKPGKKKQRVEPPSSSPARDPTQRDEQKALRDVAAAMAQRSRTAEQQARYNEELARAKFQLDVRKEKREAELADVQKQQAQADLLSSRTKLELESQKEKREAELADVQKKQAHANLITTFLNAGDEVAKEAGRLLLKKFMENENLDLDKLLS</sequence>
<evidence type="ECO:0000256" key="2">
    <source>
        <dbReference type="SAM" id="MobiDB-lite"/>
    </source>
</evidence>
<feature type="compositionally biased region" description="Polar residues" evidence="2">
    <location>
        <begin position="21"/>
        <end position="34"/>
    </location>
</feature>
<feature type="compositionally biased region" description="Polar residues" evidence="2">
    <location>
        <begin position="104"/>
        <end position="113"/>
    </location>
</feature>